<accession>A0AAU7KDS3</accession>
<gene>
    <name evidence="1" type="ORF">NFG58_14035</name>
</gene>
<dbReference type="EMBL" id="CP098827">
    <property type="protein sequence ID" value="XBO69739.1"/>
    <property type="molecule type" value="Genomic_DNA"/>
</dbReference>
<dbReference type="RefSeq" id="WP_348826776.1">
    <property type="nucleotide sequence ID" value="NZ_CP098827.1"/>
</dbReference>
<sequence>MNAINLRVEAQTSAVHDEVMALTAVVRPILQGLLFALKHEVVEQAGGIENLPLFMLPRAYRAGSGDCGICFEYAVHDAINRKDPLVVERVHDSLSRFCNVPGYDTSSILFGAEKTGALKIIGDPRQLLTENSRLLTGIRAQPPKLIDHISALTTAFRQQAQRELLPSSISGLWKADLFLGNRDTDKWVGTTVKINRNQLEGAPGLRIGIVPAAHGRGDTITVDSSKNLIVCPLPYDGAFMEIFYCAWRIVQYFLAADAKMPPYQHLPIGSHRNVAQHLYERRNFPVLQVIDSLIPIAQPGLIETQQRVENTSTAMGPVEDEVNTLIAPQPLNV</sequence>
<reference evidence="1" key="1">
    <citation type="submission" date="2022-06" db="EMBL/GenBank/DDBJ databases">
        <title>A novel DMS-producing enzyme.</title>
        <authorList>
            <person name="Zhang Y."/>
        </authorList>
    </citation>
    <scope>NUCLEOTIDE SEQUENCE</scope>
    <source>
        <strain evidence="1">RT37</strain>
    </source>
</reference>
<organism evidence="1">
    <name type="scientific">Halomonas sp. RT37</name>
    <dbReference type="NCBI Taxonomy" id="2950872"/>
    <lineage>
        <taxon>Bacteria</taxon>
        <taxon>Pseudomonadati</taxon>
        <taxon>Pseudomonadota</taxon>
        <taxon>Gammaproteobacteria</taxon>
        <taxon>Oceanospirillales</taxon>
        <taxon>Halomonadaceae</taxon>
        <taxon>Halomonas</taxon>
    </lineage>
</organism>
<evidence type="ECO:0000313" key="1">
    <source>
        <dbReference type="EMBL" id="XBO69739.1"/>
    </source>
</evidence>
<protein>
    <submittedName>
        <fullName evidence="1">Uncharacterized protein</fullName>
    </submittedName>
</protein>
<dbReference type="AlphaFoldDB" id="A0AAU7KDS3"/>
<name>A0AAU7KDS3_9GAMM</name>
<proteinExistence type="predicted"/>